<evidence type="ECO:0000313" key="7">
    <source>
        <dbReference type="Proteomes" id="UP000443000"/>
    </source>
</evidence>
<dbReference type="EMBL" id="WIVW01000037">
    <property type="protein sequence ID" value="MQU28655.1"/>
    <property type="molecule type" value="Genomic_DNA"/>
</dbReference>
<keyword evidence="1" id="KW-0472">Membrane</keyword>
<evidence type="ECO:0000313" key="5">
    <source>
        <dbReference type="EMBL" id="MQU28655.1"/>
    </source>
</evidence>
<accession>A0A6A7YTR0</accession>
<keyword evidence="1" id="KW-0812">Transmembrane</keyword>
<comment type="caution">
    <text evidence="3">The sequence shown here is derived from an EMBL/GenBank/DDBJ whole genome shotgun (WGS) entry which is preliminary data.</text>
</comment>
<evidence type="ECO:0000313" key="3">
    <source>
        <dbReference type="EMBL" id="MQT79165.1"/>
    </source>
</evidence>
<keyword evidence="1" id="KW-1133">Transmembrane helix</keyword>
<organism evidence="3">
    <name type="scientific">Pseudomonas helleri</name>
    <dbReference type="NCBI Taxonomy" id="1608996"/>
    <lineage>
        <taxon>Bacteria</taxon>
        <taxon>Pseudomonadati</taxon>
        <taxon>Pseudomonadota</taxon>
        <taxon>Gammaproteobacteria</taxon>
        <taxon>Pseudomonadales</taxon>
        <taxon>Pseudomonadaceae</taxon>
        <taxon>Pseudomonas</taxon>
    </lineage>
</organism>
<dbReference type="AlphaFoldDB" id="A0A6A7YTR0"/>
<dbReference type="EMBL" id="WIWC01000004">
    <property type="protein sequence ID" value="MQT79165.1"/>
    <property type="molecule type" value="Genomic_DNA"/>
</dbReference>
<evidence type="ECO:0000313" key="2">
    <source>
        <dbReference type="EMBL" id="MQT28671.1"/>
    </source>
</evidence>
<dbReference type="Proteomes" id="UP000443000">
    <property type="component" value="Unassembled WGS sequence"/>
</dbReference>
<name>A0A6A7YTR0_9PSED</name>
<reference evidence="6 7" key="1">
    <citation type="submission" date="2019-10" db="EMBL/GenBank/DDBJ databases">
        <title>Evaluation of single-gene subtyping targets for Pseudomonas.</title>
        <authorList>
            <person name="Reichler S.J."/>
            <person name="Orsi R.H."/>
            <person name="Wiedmann M."/>
            <person name="Martin N.H."/>
            <person name="Murphy S.I."/>
        </authorList>
    </citation>
    <scope>NUCLEOTIDE SEQUENCE</scope>
    <source>
        <strain evidence="2 8">FSL R10-0802</strain>
        <strain evidence="4 7">FSL R10-1594</strain>
        <strain evidence="5 6">FSL R10-1984</strain>
        <strain evidence="3">FSL R10-2339</strain>
    </source>
</reference>
<feature type="transmembrane region" description="Helical" evidence="1">
    <location>
        <begin position="97"/>
        <end position="122"/>
    </location>
</feature>
<dbReference type="EMBL" id="WIWP01000094">
    <property type="protein sequence ID" value="MQT28671.1"/>
    <property type="molecule type" value="Genomic_DNA"/>
</dbReference>
<evidence type="ECO:0000313" key="6">
    <source>
        <dbReference type="Proteomes" id="UP000437970"/>
    </source>
</evidence>
<evidence type="ECO:0000313" key="8">
    <source>
        <dbReference type="Proteomes" id="UP000713985"/>
    </source>
</evidence>
<gene>
    <name evidence="4" type="ORF">GHN41_13705</name>
    <name evidence="3" type="ORF">GHN86_03615</name>
    <name evidence="2" type="ORF">GHN94_23040</name>
    <name evidence="5" type="ORF">GHO29_19445</name>
</gene>
<sequence length="171" mass="19481">MREAKTVNFKQGISESQSFRKIKKPYLLEVGVLKRFCLIVLISLVTLIAGCGTIAQRDGTSRTYHKSAYYYVGVQYDWRLLMLEGTGSYDPRPMLCYLSVVCPFVILASMPIDFVFDTVMLYSDHEKKIIARQEFNQYLRDEYCLAESGPNEAELKPLGRDKSFCLSGSGE</sequence>
<evidence type="ECO:0000313" key="4">
    <source>
        <dbReference type="EMBL" id="MQU17494.1"/>
    </source>
</evidence>
<dbReference type="EMBL" id="WIVT01000015">
    <property type="protein sequence ID" value="MQU17494.1"/>
    <property type="molecule type" value="Genomic_DNA"/>
</dbReference>
<keyword evidence="8" id="KW-1185">Reference proteome</keyword>
<protein>
    <submittedName>
        <fullName evidence="3">YceK/YidQ family lipoprotein</fullName>
    </submittedName>
</protein>
<dbReference type="Proteomes" id="UP000713985">
    <property type="component" value="Unassembled WGS sequence"/>
</dbReference>
<feature type="transmembrane region" description="Helical" evidence="1">
    <location>
        <begin position="36"/>
        <end position="55"/>
    </location>
</feature>
<proteinExistence type="predicted"/>
<dbReference type="Proteomes" id="UP000437970">
    <property type="component" value="Unassembled WGS sequence"/>
</dbReference>
<keyword evidence="3" id="KW-0449">Lipoprotein</keyword>
<evidence type="ECO:0000256" key="1">
    <source>
        <dbReference type="SAM" id="Phobius"/>
    </source>
</evidence>